<dbReference type="InterPro" id="IPR044240">
    <property type="entry name" value="STR4-like"/>
</dbReference>
<keyword evidence="4" id="KW-0812">Transmembrane</keyword>
<evidence type="ECO:0000313" key="13">
    <source>
        <dbReference type="Proteomes" id="UP001140206"/>
    </source>
</evidence>
<feature type="compositionally biased region" description="Polar residues" evidence="11">
    <location>
        <begin position="503"/>
        <end position="514"/>
    </location>
</feature>
<keyword evidence="13" id="KW-1185">Reference proteome</keyword>
<dbReference type="Proteomes" id="UP001140206">
    <property type="component" value="Chromosome 2"/>
</dbReference>
<dbReference type="PANTHER" id="PTHR47377">
    <property type="entry name" value="RHODANESE-LIKE DOMAIN-CONTAINING PROTEIN 4, CHLOROPLASTIC"/>
    <property type="match status" value="1"/>
</dbReference>
<gene>
    <name evidence="12" type="ORF">LUZ62_040115</name>
</gene>
<dbReference type="PANTHER" id="PTHR47377:SF1">
    <property type="entry name" value="RHODANESE-LIKE DOMAIN-CONTAINING PROTEIN 4, CHLOROPLASTIC"/>
    <property type="match status" value="1"/>
</dbReference>
<keyword evidence="7" id="KW-0472">Membrane</keyword>
<dbReference type="EMBL" id="JAMFTS010000002">
    <property type="protein sequence ID" value="KAJ4788869.1"/>
    <property type="molecule type" value="Genomic_DNA"/>
</dbReference>
<evidence type="ECO:0000256" key="6">
    <source>
        <dbReference type="ARBA" id="ARBA00022989"/>
    </source>
</evidence>
<comment type="function">
    <text evidence="8">Rhodanese domain-containing protein required for anchoring ferredoxin--NADP reductase to the thylakoid membranes and sustaining efficient linear electron flow (LEF).</text>
</comment>
<evidence type="ECO:0000313" key="12">
    <source>
        <dbReference type="EMBL" id="KAJ4788869.1"/>
    </source>
</evidence>
<keyword evidence="6" id="KW-1133">Transmembrane helix</keyword>
<dbReference type="Gene3D" id="3.40.250.10">
    <property type="entry name" value="Rhodanese-like domain"/>
    <property type="match status" value="1"/>
</dbReference>
<dbReference type="InterPro" id="IPR036873">
    <property type="entry name" value="Rhodanese-like_dom_sf"/>
</dbReference>
<evidence type="ECO:0000256" key="5">
    <source>
        <dbReference type="ARBA" id="ARBA00022946"/>
    </source>
</evidence>
<comment type="subcellular location">
    <subcellularLocation>
        <location evidence="1">Plastid</location>
        <location evidence="1">Chloroplast thylakoid membrane</location>
        <topology evidence="1">Multi-pass membrane protein</topology>
    </subcellularLocation>
</comment>
<evidence type="ECO:0000256" key="9">
    <source>
        <dbReference type="ARBA" id="ARBA00064364"/>
    </source>
</evidence>
<dbReference type="FunFam" id="3.40.250.10:FF:000044">
    <property type="entry name" value="Rhodanese-like domain-containing protein 4, chloroplastic"/>
    <property type="match status" value="1"/>
</dbReference>
<sequence>MYKLQNTKQFKPRVSNLSHKNYGQNAFSFSILKRTIYSSHPPIQRGLLPFGLSFNFFSTSSFASLFRQKHSTLVSLCFHLAKFNGNARVSIDFVKTHFKFLAKTFVSITHYAMEVLNASVLKPIPKKLSPGKPPKPFSFSIPSPKFPSLEQILPRGLTLGLSTFTTTLLGNNLAKSLTYEEALNQSTSGDDSLQEGIDAIVQFATENPLAIAGAALALVVPLAVSQLLQKPKSFGVISAKNAYEKLSEDSEAQLLDIREGKDIKVVGSPDIKATKKKAVSVTYNGDDKQGFLKKIGLRFKEPENTTLYILDKFEGNSELVAELVTANGFKAAYAIKDGAEGPRGWLNSGLPWAEPKKGFSLDFSEIRDAFSGVFGETTDGLPVTVGLAVVTGLGALAFSEIETVLQLLGSAAIIQFASRKLLFAEERKKTVQQLDEFLNTKVAPKELADEIKMIGKAFLPESSGTKTLPAPAASAPVVETPPAPVEKTVVSEAKTEVKEETPVTATSTPEQVNATPMPRPLSPYPFYPDLKPPSSPSPSQP</sequence>
<protein>
    <recommendedName>
        <fullName evidence="10">Protein THYLAKOID RHODANESE-LIKE, chloroplastic</fullName>
    </recommendedName>
</protein>
<evidence type="ECO:0000256" key="11">
    <source>
        <dbReference type="SAM" id="MobiDB-lite"/>
    </source>
</evidence>
<keyword evidence="5" id="KW-0809">Transit peptide</keyword>
<comment type="caution">
    <text evidence="12">The sequence shown here is derived from an EMBL/GenBank/DDBJ whole genome shotgun (WGS) entry which is preliminary data.</text>
</comment>
<evidence type="ECO:0000256" key="2">
    <source>
        <dbReference type="ARBA" id="ARBA00022528"/>
    </source>
</evidence>
<evidence type="ECO:0000256" key="10">
    <source>
        <dbReference type="ARBA" id="ARBA00070712"/>
    </source>
</evidence>
<evidence type="ECO:0000256" key="7">
    <source>
        <dbReference type="ARBA" id="ARBA00023136"/>
    </source>
</evidence>
<feature type="compositionally biased region" description="Low complexity" evidence="11">
    <location>
        <begin position="469"/>
        <end position="478"/>
    </location>
</feature>
<feature type="region of interest" description="Disordered" evidence="11">
    <location>
        <begin position="465"/>
        <end position="541"/>
    </location>
</feature>
<evidence type="ECO:0000256" key="8">
    <source>
        <dbReference type="ARBA" id="ARBA00058574"/>
    </source>
</evidence>
<dbReference type="AlphaFoldDB" id="A0AAV8F6X8"/>
<evidence type="ECO:0000256" key="1">
    <source>
        <dbReference type="ARBA" id="ARBA00004454"/>
    </source>
</evidence>
<dbReference type="SUPFAM" id="SSF52821">
    <property type="entry name" value="Rhodanese/Cell cycle control phosphatase"/>
    <property type="match status" value="1"/>
</dbReference>
<organism evidence="12 13">
    <name type="scientific">Rhynchospora pubera</name>
    <dbReference type="NCBI Taxonomy" id="906938"/>
    <lineage>
        <taxon>Eukaryota</taxon>
        <taxon>Viridiplantae</taxon>
        <taxon>Streptophyta</taxon>
        <taxon>Embryophyta</taxon>
        <taxon>Tracheophyta</taxon>
        <taxon>Spermatophyta</taxon>
        <taxon>Magnoliopsida</taxon>
        <taxon>Liliopsida</taxon>
        <taxon>Poales</taxon>
        <taxon>Cyperaceae</taxon>
        <taxon>Cyperoideae</taxon>
        <taxon>Rhynchosporeae</taxon>
        <taxon>Rhynchospora</taxon>
    </lineage>
</organism>
<evidence type="ECO:0000256" key="3">
    <source>
        <dbReference type="ARBA" id="ARBA00022640"/>
    </source>
</evidence>
<keyword evidence="3" id="KW-0934">Plastid</keyword>
<proteinExistence type="predicted"/>
<keyword evidence="2" id="KW-0150">Chloroplast</keyword>
<comment type="subunit">
    <text evidence="9">Component of high molecular weight thylakoid LFNRs-containing protein complexes containing LIR1, LFNR1, LFNR2, TIC62 and TROL proteins.</text>
</comment>
<reference evidence="12" key="1">
    <citation type="submission" date="2022-08" db="EMBL/GenBank/DDBJ databases">
        <authorList>
            <person name="Marques A."/>
        </authorList>
    </citation>
    <scope>NUCLEOTIDE SEQUENCE</scope>
    <source>
        <strain evidence="12">RhyPub2mFocal</strain>
        <tissue evidence="12">Leaves</tissue>
    </source>
</reference>
<dbReference type="GO" id="GO:0009535">
    <property type="term" value="C:chloroplast thylakoid membrane"/>
    <property type="evidence" value="ECO:0007669"/>
    <property type="project" value="UniProtKB-SubCell"/>
</dbReference>
<name>A0AAV8F6X8_9POAL</name>
<accession>A0AAV8F6X8</accession>
<feature type="compositionally biased region" description="Pro residues" evidence="11">
    <location>
        <begin position="517"/>
        <end position="541"/>
    </location>
</feature>
<evidence type="ECO:0000256" key="4">
    <source>
        <dbReference type="ARBA" id="ARBA00022692"/>
    </source>
</evidence>